<dbReference type="GO" id="GO:0016787">
    <property type="term" value="F:hydrolase activity"/>
    <property type="evidence" value="ECO:0007669"/>
    <property type="project" value="UniProtKB-KW"/>
</dbReference>
<dbReference type="SUPFAM" id="SSF52980">
    <property type="entry name" value="Restriction endonuclease-like"/>
    <property type="match status" value="1"/>
</dbReference>
<gene>
    <name evidence="7" type="ORF">CU103_30090</name>
</gene>
<accession>A0A2P7AQ22</accession>
<evidence type="ECO:0000256" key="5">
    <source>
        <dbReference type="ARBA" id="ARBA00023204"/>
    </source>
</evidence>
<name>A0A2P7AQ22_9HYPH</name>
<evidence type="ECO:0000256" key="1">
    <source>
        <dbReference type="ARBA" id="ARBA00022722"/>
    </source>
</evidence>
<evidence type="ECO:0000313" key="7">
    <source>
        <dbReference type="EMBL" id="PSH56312.1"/>
    </source>
</evidence>
<comment type="similarity">
    <text evidence="6">Belongs to the Vsr family.</text>
</comment>
<evidence type="ECO:0000313" key="8">
    <source>
        <dbReference type="Proteomes" id="UP000241764"/>
    </source>
</evidence>
<dbReference type="OrthoDB" id="9801520at2"/>
<keyword evidence="2 7" id="KW-0255">Endonuclease</keyword>
<reference evidence="8" key="1">
    <citation type="submission" date="2017-11" db="EMBL/GenBank/DDBJ databases">
        <authorList>
            <person name="Kuznetsova I."/>
            <person name="Sazanova A."/>
            <person name="Chirak E."/>
            <person name="Safronova V."/>
            <person name="Willems A."/>
        </authorList>
    </citation>
    <scope>NUCLEOTIDE SEQUENCE [LARGE SCALE GENOMIC DNA]</scope>
    <source>
        <strain evidence="8">CCBAU 03422</strain>
    </source>
</reference>
<keyword evidence="3" id="KW-0227">DNA damage</keyword>
<evidence type="ECO:0000256" key="2">
    <source>
        <dbReference type="ARBA" id="ARBA00022759"/>
    </source>
</evidence>
<dbReference type="Gene3D" id="3.40.960.10">
    <property type="entry name" value="VSR Endonuclease"/>
    <property type="match status" value="1"/>
</dbReference>
<keyword evidence="8" id="KW-1185">Reference proteome</keyword>
<protein>
    <submittedName>
        <fullName evidence="7">Very short patch repair endonuclease</fullName>
    </submittedName>
</protein>
<keyword evidence="4" id="KW-0378">Hydrolase</keyword>
<dbReference type="Pfam" id="PF03852">
    <property type="entry name" value="Vsr"/>
    <property type="match status" value="1"/>
</dbReference>
<evidence type="ECO:0000256" key="3">
    <source>
        <dbReference type="ARBA" id="ARBA00022763"/>
    </source>
</evidence>
<evidence type="ECO:0000256" key="6">
    <source>
        <dbReference type="ARBA" id="ARBA00029466"/>
    </source>
</evidence>
<dbReference type="NCBIfam" id="TIGR00632">
    <property type="entry name" value="vsr"/>
    <property type="match status" value="1"/>
</dbReference>
<dbReference type="InterPro" id="IPR004603">
    <property type="entry name" value="DNA_mismatch_endonuc_vsr"/>
</dbReference>
<keyword evidence="5" id="KW-0234">DNA repair</keyword>
<dbReference type="GO" id="GO:0006298">
    <property type="term" value="P:mismatch repair"/>
    <property type="evidence" value="ECO:0007669"/>
    <property type="project" value="InterPro"/>
</dbReference>
<sequence>MVDIVDTATRSRMMAGIRGRDTRPELALRHALHALGLRYRLHGRNLPGKPDLVFPKRRAVVFVHGCFWHRHQGCRFATTPATRPEFWSKKFEDNLQRDRRILTTLQQSDWRIAVVWECAINAEGGAVVAEQIFTWLHSVERTINIPPDLSLRIS</sequence>
<dbReference type="GO" id="GO:0004519">
    <property type="term" value="F:endonuclease activity"/>
    <property type="evidence" value="ECO:0007669"/>
    <property type="project" value="UniProtKB-KW"/>
</dbReference>
<dbReference type="EMBL" id="PGGM01000025">
    <property type="protein sequence ID" value="PSH56312.1"/>
    <property type="molecule type" value="Genomic_DNA"/>
</dbReference>
<dbReference type="InterPro" id="IPR011335">
    <property type="entry name" value="Restrct_endonuc-II-like"/>
</dbReference>
<dbReference type="Proteomes" id="UP000241764">
    <property type="component" value="Unassembled WGS sequence"/>
</dbReference>
<keyword evidence="1" id="KW-0540">Nuclease</keyword>
<proteinExistence type="inferred from homology"/>
<dbReference type="RefSeq" id="WP_106667706.1">
    <property type="nucleotide sequence ID" value="NZ_PGGM01000025.1"/>
</dbReference>
<comment type="caution">
    <text evidence="7">The sequence shown here is derived from an EMBL/GenBank/DDBJ whole genome shotgun (WGS) entry which is preliminary data.</text>
</comment>
<dbReference type="AlphaFoldDB" id="A0A2P7AQ22"/>
<dbReference type="CDD" id="cd00221">
    <property type="entry name" value="Vsr"/>
    <property type="match status" value="1"/>
</dbReference>
<organism evidence="7 8">
    <name type="scientific">Phyllobacterium sophorae</name>
    <dbReference type="NCBI Taxonomy" id="1520277"/>
    <lineage>
        <taxon>Bacteria</taxon>
        <taxon>Pseudomonadati</taxon>
        <taxon>Pseudomonadota</taxon>
        <taxon>Alphaproteobacteria</taxon>
        <taxon>Hyphomicrobiales</taxon>
        <taxon>Phyllobacteriaceae</taxon>
        <taxon>Phyllobacterium</taxon>
    </lineage>
</organism>
<evidence type="ECO:0000256" key="4">
    <source>
        <dbReference type="ARBA" id="ARBA00022801"/>
    </source>
</evidence>